<dbReference type="EMBL" id="OU963896">
    <property type="protein sequence ID" value="CAH0404838.1"/>
    <property type="molecule type" value="Genomic_DNA"/>
</dbReference>
<organism evidence="1 2">
    <name type="scientific">Chilo suppressalis</name>
    <name type="common">Asiatic rice borer moth</name>
    <dbReference type="NCBI Taxonomy" id="168631"/>
    <lineage>
        <taxon>Eukaryota</taxon>
        <taxon>Metazoa</taxon>
        <taxon>Ecdysozoa</taxon>
        <taxon>Arthropoda</taxon>
        <taxon>Hexapoda</taxon>
        <taxon>Insecta</taxon>
        <taxon>Pterygota</taxon>
        <taxon>Neoptera</taxon>
        <taxon>Endopterygota</taxon>
        <taxon>Lepidoptera</taxon>
        <taxon>Glossata</taxon>
        <taxon>Ditrysia</taxon>
        <taxon>Pyraloidea</taxon>
        <taxon>Crambidae</taxon>
        <taxon>Crambinae</taxon>
        <taxon>Chilo</taxon>
    </lineage>
</organism>
<name>A0ABN8B8K2_CHISP</name>
<dbReference type="Proteomes" id="UP001153292">
    <property type="component" value="Chromosome 3"/>
</dbReference>
<sequence length="256" mass="28787">MDICDVGRDLVKTFESPIGLMITQRDCSNTGHTITAPNSSKVDIKNFNPSNVKQRSSHVKDFVELVDMEKLMMVAVDHINNNEINNFLSLEWSTLFHSLINKIVELDEFKKILEFLESKGFSLQFLGNNLNAFIDYSLKKQDDTYIQLQNNPEISHYCNKPDSATPVVRFGDQIVRGEEINDGNFINLKKFVVISEGVLMEFLGMVAFRLLGIPATPLCKACMEAEETVGQSSSRIPACARSAGRFSVHRDPSQMS</sequence>
<dbReference type="InterPro" id="IPR010629">
    <property type="entry name" value="Ins_allergen"/>
</dbReference>
<reference evidence="1" key="1">
    <citation type="submission" date="2021-12" db="EMBL/GenBank/DDBJ databases">
        <authorList>
            <person name="King R."/>
        </authorList>
    </citation>
    <scope>NUCLEOTIDE SEQUENCE</scope>
</reference>
<evidence type="ECO:0000313" key="2">
    <source>
        <dbReference type="Proteomes" id="UP001153292"/>
    </source>
</evidence>
<accession>A0ABN8B8K2</accession>
<proteinExistence type="predicted"/>
<dbReference type="Pfam" id="PF06757">
    <property type="entry name" value="Ins_allergen_rp"/>
    <property type="match status" value="1"/>
</dbReference>
<keyword evidence="2" id="KW-1185">Reference proteome</keyword>
<gene>
    <name evidence="1" type="ORF">CHILSU_LOCUS8186</name>
</gene>
<protein>
    <submittedName>
        <fullName evidence="1">Uncharacterized protein</fullName>
    </submittedName>
</protein>
<evidence type="ECO:0000313" key="1">
    <source>
        <dbReference type="EMBL" id="CAH0404838.1"/>
    </source>
</evidence>